<evidence type="ECO:0000256" key="1">
    <source>
        <dbReference type="SAM" id="MobiDB-lite"/>
    </source>
</evidence>
<proteinExistence type="predicted"/>
<dbReference type="EMBL" id="KB446562">
    <property type="protein sequence ID" value="EME79790.1"/>
    <property type="molecule type" value="Genomic_DNA"/>
</dbReference>
<evidence type="ECO:0000313" key="3">
    <source>
        <dbReference type="Proteomes" id="UP000016932"/>
    </source>
</evidence>
<sequence length="220" mass="24613">MLRPPHVAATTHSSGDSNAVDTPICYFLDALPRELREMVYSYLGADFTAVKPTPICDSTSRLKDGPRLAVLLVNKQVRAEYWKMCKEMTQIVVVDAYAAGNITCPEIHPTMALFLVSPRSWLSGLLVSRWGRVWAESQLMSSRWMIVTTTLGGRQKVAEMISVQSRCKICVRGGEILQTLRDLSIDPKGRILKAKSQKKRIGSRAKSAQSHAEEYTETRK</sequence>
<dbReference type="HOGENOM" id="CLU_1256528_0_0_1"/>
<dbReference type="VEuPathDB" id="FungiDB:MYCFIDRAFT_199449"/>
<feature type="compositionally biased region" description="Basic and acidic residues" evidence="1">
    <location>
        <begin position="211"/>
        <end position="220"/>
    </location>
</feature>
<keyword evidence="3" id="KW-1185">Reference proteome</keyword>
<accession>M2YQ01</accession>
<feature type="compositionally biased region" description="Basic residues" evidence="1">
    <location>
        <begin position="194"/>
        <end position="203"/>
    </location>
</feature>
<dbReference type="AlphaFoldDB" id="M2YQ01"/>
<reference evidence="2 3" key="1">
    <citation type="journal article" date="2012" name="PLoS Pathog.">
        <title>Diverse lifestyles and strategies of plant pathogenesis encoded in the genomes of eighteen Dothideomycetes fungi.</title>
        <authorList>
            <person name="Ohm R.A."/>
            <person name="Feau N."/>
            <person name="Henrissat B."/>
            <person name="Schoch C.L."/>
            <person name="Horwitz B.A."/>
            <person name="Barry K.W."/>
            <person name="Condon B.J."/>
            <person name="Copeland A.C."/>
            <person name="Dhillon B."/>
            <person name="Glaser F."/>
            <person name="Hesse C.N."/>
            <person name="Kosti I."/>
            <person name="LaButti K."/>
            <person name="Lindquist E.A."/>
            <person name="Lucas S."/>
            <person name="Salamov A.A."/>
            <person name="Bradshaw R.E."/>
            <person name="Ciuffetti L."/>
            <person name="Hamelin R.C."/>
            <person name="Kema G.H.J."/>
            <person name="Lawrence C."/>
            <person name="Scott J.A."/>
            <person name="Spatafora J.W."/>
            <person name="Turgeon B.G."/>
            <person name="de Wit P.J.G.M."/>
            <person name="Zhong S."/>
            <person name="Goodwin S.B."/>
            <person name="Grigoriev I.V."/>
        </authorList>
    </citation>
    <scope>NUCLEOTIDE SEQUENCE [LARGE SCALE GENOMIC DNA]</scope>
    <source>
        <strain evidence="2 3">CIRAD86</strain>
    </source>
</reference>
<dbReference type="RefSeq" id="XP_007930420.1">
    <property type="nucleotide sequence ID" value="XM_007932229.1"/>
</dbReference>
<evidence type="ECO:0000313" key="2">
    <source>
        <dbReference type="EMBL" id="EME79790.1"/>
    </source>
</evidence>
<organism evidence="2 3">
    <name type="scientific">Pseudocercospora fijiensis (strain CIRAD86)</name>
    <name type="common">Black leaf streak disease fungus</name>
    <name type="synonym">Mycosphaerella fijiensis</name>
    <dbReference type="NCBI Taxonomy" id="383855"/>
    <lineage>
        <taxon>Eukaryota</taxon>
        <taxon>Fungi</taxon>
        <taxon>Dikarya</taxon>
        <taxon>Ascomycota</taxon>
        <taxon>Pezizomycotina</taxon>
        <taxon>Dothideomycetes</taxon>
        <taxon>Dothideomycetidae</taxon>
        <taxon>Mycosphaerellales</taxon>
        <taxon>Mycosphaerellaceae</taxon>
        <taxon>Pseudocercospora</taxon>
    </lineage>
</organism>
<dbReference type="GeneID" id="19335802"/>
<gene>
    <name evidence="2" type="ORF">MYCFIDRAFT_199449</name>
</gene>
<feature type="region of interest" description="Disordered" evidence="1">
    <location>
        <begin position="194"/>
        <end position="220"/>
    </location>
</feature>
<dbReference type="Proteomes" id="UP000016932">
    <property type="component" value="Unassembled WGS sequence"/>
</dbReference>
<dbReference type="KEGG" id="pfj:MYCFIDRAFT_199449"/>
<dbReference type="OrthoDB" id="10520344at2759"/>
<protein>
    <submittedName>
        <fullName evidence="2">Uncharacterized protein</fullName>
    </submittedName>
</protein>
<name>M2YQ01_PSEFD</name>